<reference evidence="2" key="2">
    <citation type="submission" date="2025-08" db="UniProtKB">
        <authorList>
            <consortium name="Ensembl"/>
        </authorList>
    </citation>
    <scope>IDENTIFICATION</scope>
</reference>
<dbReference type="Ensembl" id="ENSTGET00000000171.1">
    <property type="protein sequence ID" value="ENSTGEP00000000111.1"/>
    <property type="gene ID" value="ENSTGEG00000000145.1"/>
</dbReference>
<dbReference type="Proteomes" id="UP000694411">
    <property type="component" value="Chromosome 3"/>
</dbReference>
<dbReference type="PANTHER" id="PTHR37553">
    <property type="entry name" value="DUF4705 DOMAIN-CONTAINING PROTEIN"/>
    <property type="match status" value="1"/>
</dbReference>
<feature type="domain" description="DUF4705" evidence="1">
    <location>
        <begin position="94"/>
        <end position="143"/>
    </location>
</feature>
<evidence type="ECO:0000313" key="3">
    <source>
        <dbReference type="Proteomes" id="UP000694411"/>
    </source>
</evidence>
<name>A0A8D2E1A3_THEGE</name>
<feature type="domain" description="DUF4705" evidence="1">
    <location>
        <begin position="73"/>
        <end position="92"/>
    </location>
</feature>
<dbReference type="InterPro" id="IPR031572">
    <property type="entry name" value="DUF4705"/>
</dbReference>
<protein>
    <recommendedName>
        <fullName evidence="1">DUF4705 domain-containing protein</fullName>
    </recommendedName>
</protein>
<proteinExistence type="predicted"/>
<reference evidence="2" key="1">
    <citation type="submission" date="2018-05" db="EMBL/GenBank/DDBJ databases">
        <title>Whole genome of Theropithecus gelada.</title>
        <authorList>
            <person name="Chiou K.L."/>
            <person name="Snyder-Mackler N."/>
        </authorList>
    </citation>
    <scope>NUCLEOTIDE SEQUENCE [LARGE SCALE GENOMIC DNA]</scope>
</reference>
<dbReference type="Pfam" id="PF15788">
    <property type="entry name" value="DUF4705"/>
    <property type="match status" value="3"/>
</dbReference>
<dbReference type="PANTHER" id="PTHR37553:SF6">
    <property type="entry name" value="DUF4705 DOMAIN-CONTAINING PROTEIN"/>
    <property type="match status" value="1"/>
</dbReference>
<dbReference type="AlphaFoldDB" id="A0A8D2E1A3"/>
<feature type="domain" description="DUF4705" evidence="1">
    <location>
        <begin position="40"/>
        <end position="71"/>
    </location>
</feature>
<reference evidence="2" key="3">
    <citation type="submission" date="2025-09" db="UniProtKB">
        <authorList>
            <consortium name="Ensembl"/>
        </authorList>
    </citation>
    <scope>IDENTIFICATION</scope>
</reference>
<organism evidence="2 3">
    <name type="scientific">Theropithecus gelada</name>
    <name type="common">Gelada baboon</name>
    <dbReference type="NCBI Taxonomy" id="9565"/>
    <lineage>
        <taxon>Eukaryota</taxon>
        <taxon>Metazoa</taxon>
        <taxon>Chordata</taxon>
        <taxon>Craniata</taxon>
        <taxon>Vertebrata</taxon>
        <taxon>Euteleostomi</taxon>
        <taxon>Mammalia</taxon>
        <taxon>Eutheria</taxon>
        <taxon>Euarchontoglires</taxon>
        <taxon>Primates</taxon>
        <taxon>Haplorrhini</taxon>
        <taxon>Catarrhini</taxon>
        <taxon>Cercopithecidae</taxon>
        <taxon>Cercopithecinae</taxon>
        <taxon>Theropithecus</taxon>
    </lineage>
</organism>
<accession>A0A8D2E1A3</accession>
<sequence length="305" mass="32183">MQPPQSEVPAFWQLRQAPLLPPDVGLSRSGCSIPASSPGPALPPGCVYRPNSCLTATSLDSAPAHLLAAFVGPKLPQAKLSRTSSGLTVASPGGSAPALRQSLQVPKLPPADSSRPSLGLLAATACLHIVLKSASQGPAPASRRPLQAQVILNSVSPGPALSSWPSLQVHNVLPSASPDPAPPASRWPSLCLTANFPTPRPQPHCSLPSLKLQPSSSFDRPLSCFLMASSDPANSSQWPFWAQFVPFWRPPQAEELLKLESPDPAAASRHPLQAQLFLSAACTGPTPASQQPLWTQFPPNSWWHL</sequence>
<evidence type="ECO:0000313" key="2">
    <source>
        <dbReference type="Ensembl" id="ENSTGEP00000000111.1"/>
    </source>
</evidence>
<keyword evidence="3" id="KW-1185">Reference proteome</keyword>
<evidence type="ECO:0000259" key="1">
    <source>
        <dbReference type="Pfam" id="PF15788"/>
    </source>
</evidence>